<feature type="compositionally biased region" description="Low complexity" evidence="1">
    <location>
        <begin position="464"/>
        <end position="479"/>
    </location>
</feature>
<feature type="compositionally biased region" description="Basic residues" evidence="1">
    <location>
        <begin position="406"/>
        <end position="420"/>
    </location>
</feature>
<evidence type="ECO:0000313" key="3">
    <source>
        <dbReference type="Proteomes" id="UP000824998"/>
    </source>
</evidence>
<dbReference type="Gene3D" id="3.10.180.10">
    <property type="entry name" value="2,3-Dihydroxybiphenyl 1,2-Dioxygenase, domain 1"/>
    <property type="match status" value="1"/>
</dbReference>
<dbReference type="PANTHER" id="PTHR35006:SF3">
    <property type="entry name" value="GLYOXALASE FAMILY PROTEIN (AFU_ORTHOLOGUE AFUA_3G06020)"/>
    <property type="match status" value="1"/>
</dbReference>
<dbReference type="InterPro" id="IPR029068">
    <property type="entry name" value="Glyas_Bleomycin-R_OHBP_Dase"/>
</dbReference>
<keyword evidence="3" id="KW-1185">Reference proteome</keyword>
<feature type="compositionally biased region" description="Basic and acidic residues" evidence="1">
    <location>
        <begin position="212"/>
        <end position="224"/>
    </location>
</feature>
<dbReference type="EMBL" id="MU251379">
    <property type="protein sequence ID" value="KAG9237893.1"/>
    <property type="molecule type" value="Genomic_DNA"/>
</dbReference>
<dbReference type="OrthoDB" id="10249419at2759"/>
<gene>
    <name evidence="2" type="ORF">BJ875DRAFT_452702</name>
</gene>
<dbReference type="PANTHER" id="PTHR35006">
    <property type="entry name" value="GLYOXALASE FAMILY PROTEIN (AFU_ORTHOLOGUE AFUA_5G14830)"/>
    <property type="match status" value="1"/>
</dbReference>
<sequence>MSSYSSAPPVLEVSHLPSAASYYAAITQPLGLQYLFASAPSAPSAAVHFGTVAEIGDGVLPAKIVFSVCQSATPSPRLSQISLDAPSPKAVIDFHKQSESLNQTYRHHTLQHKSAQGLEDLVASTADFDGNMVQASYASHGPPRVGAPSSLETASTEKEAKRVLEWQEDVARSVSGAGEDQSRVSTSTYREPGAGPGTFRRAETFPAPSGRGIERHITTSERYRGTHAPRPRPAEPERSTSGGMSTKAIIGTFLGAAAGACVAYAMVRSESPEPAASAAAAPPAVPAPPTRSVSYVGGGASRGPASTYSHRIEHNMVERIPARTLLSGRSDTQDVRPRYVAQYTAVGSHVRGLERIDEGSYISQTPSRSQRSHAQSSRARSKSRGHGSRYEQRPLEIMPPSSHVSSSHRSHKSGASRHHEKASTTVSSSSTHREDASYHSARSGSTVKPSGGGSKVSSHHVSAKSKSGSPSKAGSATTTIKLEAGSKGGAKGASHVELPRSMASGVGYAESVAPSDSVSSIGSKMERLRLVERMSRG</sequence>
<dbReference type="AlphaFoldDB" id="A0A9P7YQ40"/>
<feature type="region of interest" description="Disordered" evidence="1">
    <location>
        <begin position="277"/>
        <end position="307"/>
    </location>
</feature>
<reference evidence="2" key="1">
    <citation type="journal article" date="2021" name="IMA Fungus">
        <title>Genomic characterization of three marine fungi, including Emericellopsis atlantica sp. nov. with signatures of a generalist lifestyle and marine biomass degradation.</title>
        <authorList>
            <person name="Hagestad O.C."/>
            <person name="Hou L."/>
            <person name="Andersen J.H."/>
            <person name="Hansen E.H."/>
            <person name="Altermark B."/>
            <person name="Li C."/>
            <person name="Kuhnert E."/>
            <person name="Cox R.J."/>
            <person name="Crous P.W."/>
            <person name="Spatafora J.W."/>
            <person name="Lail K."/>
            <person name="Amirebrahimi M."/>
            <person name="Lipzen A."/>
            <person name="Pangilinan J."/>
            <person name="Andreopoulos W."/>
            <person name="Hayes R.D."/>
            <person name="Ng V."/>
            <person name="Grigoriev I.V."/>
            <person name="Jackson S.A."/>
            <person name="Sutton T.D.S."/>
            <person name="Dobson A.D.W."/>
            <person name="Rama T."/>
        </authorList>
    </citation>
    <scope>NUCLEOTIDE SEQUENCE</scope>
    <source>
        <strain evidence="2">TRa018bII</strain>
    </source>
</reference>
<protein>
    <submittedName>
        <fullName evidence="2">Uncharacterized protein</fullName>
    </submittedName>
</protein>
<feature type="region of interest" description="Disordered" evidence="1">
    <location>
        <begin position="359"/>
        <end position="498"/>
    </location>
</feature>
<evidence type="ECO:0000256" key="1">
    <source>
        <dbReference type="SAM" id="MobiDB-lite"/>
    </source>
</evidence>
<name>A0A9P7YQ40_9HELO</name>
<comment type="caution">
    <text evidence="2">The sequence shown here is derived from an EMBL/GenBank/DDBJ whole genome shotgun (WGS) entry which is preliminary data.</text>
</comment>
<feature type="compositionally biased region" description="Low complexity" evidence="1">
    <location>
        <begin position="367"/>
        <end position="378"/>
    </location>
</feature>
<accession>A0A9P7YQ40</accession>
<feature type="region of interest" description="Disordered" evidence="1">
    <location>
        <begin position="172"/>
        <end position="244"/>
    </location>
</feature>
<feature type="compositionally biased region" description="Low complexity" evidence="1">
    <location>
        <begin position="443"/>
        <end position="456"/>
    </location>
</feature>
<organism evidence="2 3">
    <name type="scientific">Amylocarpus encephaloides</name>
    <dbReference type="NCBI Taxonomy" id="45428"/>
    <lineage>
        <taxon>Eukaryota</taxon>
        <taxon>Fungi</taxon>
        <taxon>Dikarya</taxon>
        <taxon>Ascomycota</taxon>
        <taxon>Pezizomycotina</taxon>
        <taxon>Leotiomycetes</taxon>
        <taxon>Helotiales</taxon>
        <taxon>Helotiales incertae sedis</taxon>
        <taxon>Amylocarpus</taxon>
    </lineage>
</organism>
<dbReference type="Proteomes" id="UP000824998">
    <property type="component" value="Unassembled WGS sequence"/>
</dbReference>
<evidence type="ECO:0000313" key="2">
    <source>
        <dbReference type="EMBL" id="KAG9237893.1"/>
    </source>
</evidence>
<proteinExistence type="predicted"/>